<comment type="similarity">
    <text evidence="1">Belongs to the glycosyl hydrolase 16 family.</text>
</comment>
<accession>A0A844Z903</accession>
<gene>
    <name evidence="4" type="ORF">GRI38_03395</name>
</gene>
<dbReference type="Proteomes" id="UP000433104">
    <property type="component" value="Unassembled WGS sequence"/>
</dbReference>
<keyword evidence="2" id="KW-0732">Signal</keyword>
<dbReference type="InterPro" id="IPR000757">
    <property type="entry name" value="Beta-glucanase-like"/>
</dbReference>
<feature type="domain" description="GH16" evidence="3">
    <location>
        <begin position="28"/>
        <end position="298"/>
    </location>
</feature>
<dbReference type="CDD" id="cd08023">
    <property type="entry name" value="GH16_laminarinase_like"/>
    <property type="match status" value="1"/>
</dbReference>
<dbReference type="GO" id="GO:0004553">
    <property type="term" value="F:hydrolase activity, hydrolyzing O-glycosyl compounds"/>
    <property type="evidence" value="ECO:0007669"/>
    <property type="project" value="InterPro"/>
</dbReference>
<dbReference type="OrthoDB" id="9809583at2"/>
<dbReference type="Pfam" id="PF00722">
    <property type="entry name" value="Glyco_hydro_16"/>
    <property type="match status" value="1"/>
</dbReference>
<reference evidence="4 5" key="1">
    <citation type="submission" date="2019-12" db="EMBL/GenBank/DDBJ databases">
        <title>Genomic-based taxomic classification of the family Erythrobacteraceae.</title>
        <authorList>
            <person name="Xu L."/>
        </authorList>
    </citation>
    <scope>NUCLEOTIDE SEQUENCE [LARGE SCALE GENOMIC DNA]</scope>
    <source>
        <strain evidence="4 5">MCCC 1A09962</strain>
    </source>
</reference>
<evidence type="ECO:0000256" key="1">
    <source>
        <dbReference type="ARBA" id="ARBA00006865"/>
    </source>
</evidence>
<dbReference type="AlphaFoldDB" id="A0A844Z903"/>
<evidence type="ECO:0000313" key="4">
    <source>
        <dbReference type="EMBL" id="MXO85071.1"/>
    </source>
</evidence>
<organism evidence="4 5">
    <name type="scientific">Parapontixanthobacter aurantiacus</name>
    <dbReference type="NCBI Taxonomy" id="1463599"/>
    <lineage>
        <taxon>Bacteria</taxon>
        <taxon>Pseudomonadati</taxon>
        <taxon>Pseudomonadota</taxon>
        <taxon>Alphaproteobacteria</taxon>
        <taxon>Sphingomonadales</taxon>
        <taxon>Erythrobacteraceae</taxon>
        <taxon>Parapontixanthobacter</taxon>
    </lineage>
</organism>
<dbReference type="SUPFAM" id="SSF49899">
    <property type="entry name" value="Concanavalin A-like lectins/glucanases"/>
    <property type="match status" value="1"/>
</dbReference>
<dbReference type="PANTHER" id="PTHR10963">
    <property type="entry name" value="GLYCOSYL HYDROLASE-RELATED"/>
    <property type="match status" value="1"/>
</dbReference>
<dbReference type="Gene3D" id="2.60.120.200">
    <property type="match status" value="1"/>
</dbReference>
<proteinExistence type="inferred from homology"/>
<sequence>MMNVYKALLTATACVIFAPACAQNTAPQSVAAAPSEELIFADDFDGGSLDRSKWNVVGPTFWVNEEEQAYIDAPRTIAFAAAGSVDGAADGVLRLQPRFEEGFETPTGRKADFVSGRITTEEKFDFTYGRAVARIRMPDATGVWPAFWLLGNGQWPDTGEIDIMEYVGEADWTGVALHGPGYSGETPLVNKYFFEPGTDVTDWHEYEVDWNAERILFKVDGRLTYRVTRPMVENYGEWRFDTPKHIILNFAVGGVYPFKTNGISEPYKGLPAATVERIKAGELAMEVDWVRVYRSDER</sequence>
<keyword evidence="4" id="KW-0378">Hydrolase</keyword>
<dbReference type="InterPro" id="IPR013320">
    <property type="entry name" value="ConA-like_dom_sf"/>
</dbReference>
<evidence type="ECO:0000256" key="2">
    <source>
        <dbReference type="SAM" id="SignalP"/>
    </source>
</evidence>
<keyword evidence="5" id="KW-1185">Reference proteome</keyword>
<dbReference type="RefSeq" id="WP_160681507.1">
    <property type="nucleotide sequence ID" value="NZ_WTYW01000001.1"/>
</dbReference>
<dbReference type="InterPro" id="IPR050546">
    <property type="entry name" value="Glycosyl_Hydrlase_16"/>
</dbReference>
<comment type="caution">
    <text evidence="4">The sequence shown here is derived from an EMBL/GenBank/DDBJ whole genome shotgun (WGS) entry which is preliminary data.</text>
</comment>
<dbReference type="GO" id="GO:0005975">
    <property type="term" value="P:carbohydrate metabolic process"/>
    <property type="evidence" value="ECO:0007669"/>
    <property type="project" value="InterPro"/>
</dbReference>
<feature type="chain" id="PRO_5032928919" evidence="2">
    <location>
        <begin position="23"/>
        <end position="298"/>
    </location>
</feature>
<protein>
    <submittedName>
        <fullName evidence="4">Family 16 glycosylhydrolase</fullName>
    </submittedName>
</protein>
<dbReference type="EMBL" id="WTYW01000001">
    <property type="protein sequence ID" value="MXO85071.1"/>
    <property type="molecule type" value="Genomic_DNA"/>
</dbReference>
<evidence type="ECO:0000259" key="3">
    <source>
        <dbReference type="PROSITE" id="PS51762"/>
    </source>
</evidence>
<dbReference type="PROSITE" id="PS51762">
    <property type="entry name" value="GH16_2"/>
    <property type="match status" value="1"/>
</dbReference>
<feature type="signal peptide" evidence="2">
    <location>
        <begin position="1"/>
        <end position="22"/>
    </location>
</feature>
<name>A0A844Z903_9SPHN</name>
<evidence type="ECO:0000313" key="5">
    <source>
        <dbReference type="Proteomes" id="UP000433104"/>
    </source>
</evidence>
<dbReference type="PANTHER" id="PTHR10963:SF55">
    <property type="entry name" value="GLYCOSIDE HYDROLASE FAMILY 16 PROTEIN"/>
    <property type="match status" value="1"/>
</dbReference>